<keyword evidence="2" id="KW-1185">Reference proteome</keyword>
<dbReference type="AlphaFoldDB" id="A0A2S6IJ64"/>
<name>A0A2S6IJ64_9ACTN</name>
<evidence type="ECO:0000313" key="2">
    <source>
        <dbReference type="Proteomes" id="UP000239485"/>
    </source>
</evidence>
<comment type="caution">
    <text evidence="1">The sequence shown here is derived from an EMBL/GenBank/DDBJ whole genome shotgun (WGS) entry which is preliminary data.</text>
</comment>
<dbReference type="EMBL" id="PTJD01000008">
    <property type="protein sequence ID" value="PPK94231.1"/>
    <property type="molecule type" value="Genomic_DNA"/>
</dbReference>
<protein>
    <submittedName>
        <fullName evidence="1">Uncharacterized protein</fullName>
    </submittedName>
</protein>
<proteinExistence type="predicted"/>
<sequence>MLEAARRLQRIIDNVDDLDGIIVGAAKGAKVSQVDKTLEKLHNSGARAEVITVEVTPP</sequence>
<reference evidence="1 2" key="1">
    <citation type="submission" date="2018-02" db="EMBL/GenBank/DDBJ databases">
        <title>Genomic Encyclopedia of Archaeal and Bacterial Type Strains, Phase II (KMG-II): from individual species to whole genera.</title>
        <authorList>
            <person name="Goeker M."/>
        </authorList>
    </citation>
    <scope>NUCLEOTIDE SEQUENCE [LARGE SCALE GENOMIC DNA]</scope>
    <source>
        <strain evidence="1 2">DSM 22857</strain>
    </source>
</reference>
<organism evidence="1 2">
    <name type="scientific">Kineococcus xinjiangensis</name>
    <dbReference type="NCBI Taxonomy" id="512762"/>
    <lineage>
        <taxon>Bacteria</taxon>
        <taxon>Bacillati</taxon>
        <taxon>Actinomycetota</taxon>
        <taxon>Actinomycetes</taxon>
        <taxon>Kineosporiales</taxon>
        <taxon>Kineosporiaceae</taxon>
        <taxon>Kineococcus</taxon>
    </lineage>
</organism>
<dbReference type="RefSeq" id="WP_158257228.1">
    <property type="nucleotide sequence ID" value="NZ_PTJD01000008.1"/>
</dbReference>
<accession>A0A2S6IJ64</accession>
<dbReference type="Proteomes" id="UP000239485">
    <property type="component" value="Unassembled WGS sequence"/>
</dbReference>
<gene>
    <name evidence="1" type="ORF">CLV92_108133</name>
</gene>
<evidence type="ECO:0000313" key="1">
    <source>
        <dbReference type="EMBL" id="PPK94231.1"/>
    </source>
</evidence>